<dbReference type="Proteomes" id="UP000515158">
    <property type="component" value="Unplaced"/>
</dbReference>
<dbReference type="RefSeq" id="XP_034247211.1">
    <property type="nucleotide sequence ID" value="XM_034391320.1"/>
</dbReference>
<dbReference type="InParanoid" id="A0A6P8Z9N9"/>
<dbReference type="GeneID" id="117648663"/>
<name>A0A6P8Z9N9_THRPL</name>
<proteinExistence type="predicted"/>
<dbReference type="KEGG" id="tpal:117648663"/>
<feature type="chain" id="PRO_5028140345" evidence="1">
    <location>
        <begin position="19"/>
        <end position="152"/>
    </location>
</feature>
<keyword evidence="2" id="KW-1185">Reference proteome</keyword>
<evidence type="ECO:0000313" key="3">
    <source>
        <dbReference type="RefSeq" id="XP_034247211.1"/>
    </source>
</evidence>
<dbReference type="OrthoDB" id="10572991at2759"/>
<keyword evidence="1" id="KW-0732">Signal</keyword>
<dbReference type="AlphaFoldDB" id="A0A6P8Z9N9"/>
<evidence type="ECO:0000256" key="1">
    <source>
        <dbReference type="SAM" id="SignalP"/>
    </source>
</evidence>
<protein>
    <submittedName>
        <fullName evidence="3">Uncharacterized protein LOC117648663</fullName>
    </submittedName>
</protein>
<gene>
    <name evidence="3" type="primary">LOC117648663</name>
</gene>
<feature type="signal peptide" evidence="1">
    <location>
        <begin position="1"/>
        <end position="18"/>
    </location>
</feature>
<evidence type="ECO:0000313" key="2">
    <source>
        <dbReference type="Proteomes" id="UP000515158"/>
    </source>
</evidence>
<organism evidence="3">
    <name type="scientific">Thrips palmi</name>
    <name type="common">Melon thrips</name>
    <dbReference type="NCBI Taxonomy" id="161013"/>
    <lineage>
        <taxon>Eukaryota</taxon>
        <taxon>Metazoa</taxon>
        <taxon>Ecdysozoa</taxon>
        <taxon>Arthropoda</taxon>
        <taxon>Hexapoda</taxon>
        <taxon>Insecta</taxon>
        <taxon>Pterygota</taxon>
        <taxon>Neoptera</taxon>
        <taxon>Paraneoptera</taxon>
        <taxon>Thysanoptera</taxon>
        <taxon>Terebrantia</taxon>
        <taxon>Thripoidea</taxon>
        <taxon>Thripidae</taxon>
        <taxon>Thrips</taxon>
    </lineage>
</organism>
<reference evidence="3" key="1">
    <citation type="submission" date="2025-08" db="UniProtKB">
        <authorList>
            <consortium name="RefSeq"/>
        </authorList>
    </citation>
    <scope>IDENTIFICATION</scope>
    <source>
        <tissue evidence="3">Total insect</tissue>
    </source>
</reference>
<sequence>MRLLAVLVSLASLQMAEQRVLDEEPSPSSTRTPTIVDPVQGLDVLGGEPQPGVMAASAVPPPSAHSVVLNVRASDVEALTHYLRAHYRRMWLRKSPLTHLDAELGPGQCDPDECYSNCYLQGFHGGNCKENKCFCTTAPPVPPVNQDDPSTT</sequence>
<accession>A0A6P8Z9N9</accession>